<dbReference type="Pfam" id="PF04679">
    <property type="entry name" value="DNA_ligase_A_C"/>
    <property type="match status" value="1"/>
</dbReference>
<dbReference type="InterPro" id="IPR000977">
    <property type="entry name" value="DNA_ligase_ATP-dep"/>
</dbReference>
<dbReference type="GO" id="GO:0003910">
    <property type="term" value="F:DNA ligase (ATP) activity"/>
    <property type="evidence" value="ECO:0007669"/>
    <property type="project" value="UniProtKB-EC"/>
</dbReference>
<organism evidence="13 14">
    <name type="scientific">Taphrina deformans (strain PYCC 5710 / ATCC 11124 / CBS 356.35 / IMI 108563 / JCM 9778 / NBRC 8474)</name>
    <name type="common">Peach leaf curl fungus</name>
    <name type="synonym">Lalaria deformans</name>
    <dbReference type="NCBI Taxonomy" id="1097556"/>
    <lineage>
        <taxon>Eukaryota</taxon>
        <taxon>Fungi</taxon>
        <taxon>Dikarya</taxon>
        <taxon>Ascomycota</taxon>
        <taxon>Taphrinomycotina</taxon>
        <taxon>Taphrinomycetes</taxon>
        <taxon>Taphrinales</taxon>
        <taxon>Taphrinaceae</taxon>
        <taxon>Taphrina</taxon>
    </lineage>
</organism>
<dbReference type="GO" id="GO:0006281">
    <property type="term" value="P:DNA repair"/>
    <property type="evidence" value="ECO:0007669"/>
    <property type="project" value="UniProtKB-KW"/>
</dbReference>
<sequence length="835" mass="92830">MSKKSQASPATPRKKGRKFENTHITAFGSSPSKSSDGRQITDFFGNTNGVARNKRLKTEDEPELPMPETFGESLTRLVDDQMLADEEFARQLQTLEDNQMAEDEELAKRLGGQVTPRAETPDDVATPRPSTVQEDASSVTIPSSAFSTPQKPKVIGIADEGHSAIYDMQLGSPEFDPTAHADLAKRWTAKSTPYALLAHTFTLVTGTRSRLLIVEYLVNMLRMIILYSPDSLLDAVWLCTNAIAPPYENTELGLGGSIISKAIKNVSGISNAALKTLNDKYGDAGDVAFDAKTKTRTLFAPQPLTIKGVYKALRDISNAKGNGSGEKKQGIVEKLLLSAKGEEVRYVARTLVAHLRIGAVKTTMLIALARAFTLNKAKDSTAHLTDISQFDKNEKTDIFKRAEQIVKQSFARKPNYNRLVPALLAGGIESLLSGDEIELGVPIKPMLGLITKDLNDMFTRLAGQRYTCEYKYDGQRAQIHCNEEGEVTIFSRHLEKMTEKYPDLCALIPSIRTSNVASFVMEGEVVAWDKLGGMQNFQSLAARARKNVEVSTVKQQVCLFAFDLMYLNGKSLLGRSLRDRRDLLKTQFTEIPDQFTFVKCIDYPENNEDDVHAFFKAATDAKCEGIMAKLLEDEIFVDTAPTVDGSSKKNGRKKELLATYTPDQRLESWLKVKKDYDAGADSLDLVPIGAWHGMGRKASWWSPILLAVRDNETGMFQAVCKCISGFTDQFYKDLKVKYAEDADTTFTGPCPGNYDSAYHPDVWFHPLEVWEVRGADITLSPVYRAGLGLVSDERGFSIRFPRFMKKREDKSIEESSTGEDVAYMVRKTSTFYLTC</sequence>
<dbReference type="eggNOG" id="KOG0967">
    <property type="taxonomic scope" value="Eukaryota"/>
</dbReference>
<proteinExistence type="inferred from homology"/>
<dbReference type="GO" id="GO:0006273">
    <property type="term" value="P:lagging strand elongation"/>
    <property type="evidence" value="ECO:0007669"/>
    <property type="project" value="TreeGrafter"/>
</dbReference>
<comment type="catalytic activity">
    <reaction evidence="8 9">
        <text>ATP + (deoxyribonucleotide)n-3'-hydroxyl + 5'-phospho-(deoxyribonucleotide)m = (deoxyribonucleotide)n+m + AMP + diphosphate.</text>
        <dbReference type="EC" id="6.5.1.1"/>
    </reaction>
</comment>
<dbReference type="FunFam" id="2.40.50.140:FF:000062">
    <property type="entry name" value="DNA ligase"/>
    <property type="match status" value="1"/>
</dbReference>
<dbReference type="InterPro" id="IPR012309">
    <property type="entry name" value="DNA_ligase_ATP-dep_C"/>
</dbReference>
<dbReference type="Gene3D" id="2.40.50.140">
    <property type="entry name" value="Nucleic acid-binding proteins"/>
    <property type="match status" value="1"/>
</dbReference>
<dbReference type="Proteomes" id="UP000013776">
    <property type="component" value="Unassembled WGS sequence"/>
</dbReference>
<evidence type="ECO:0000256" key="2">
    <source>
        <dbReference type="ARBA" id="ARBA00007572"/>
    </source>
</evidence>
<keyword evidence="7" id="KW-0539">Nucleus</keyword>
<feature type="region of interest" description="Disordered" evidence="11">
    <location>
        <begin position="1"/>
        <end position="70"/>
    </location>
</feature>
<feature type="compositionally biased region" description="Polar residues" evidence="11">
    <location>
        <begin position="128"/>
        <end position="147"/>
    </location>
</feature>
<evidence type="ECO:0000256" key="7">
    <source>
        <dbReference type="ARBA" id="ARBA00023242"/>
    </source>
</evidence>
<comment type="similarity">
    <text evidence="2 10">Belongs to the ATP-dependent DNA ligase family.</text>
</comment>
<evidence type="ECO:0000256" key="9">
    <source>
        <dbReference type="RuleBase" id="RU000617"/>
    </source>
</evidence>
<dbReference type="CDD" id="cd07900">
    <property type="entry name" value="Adenylation_DNA_ligase_I_Euk"/>
    <property type="match status" value="1"/>
</dbReference>
<reference evidence="13 14" key="1">
    <citation type="journal article" date="2013" name="MBio">
        <title>Genome sequencing of the plant pathogen Taphrina deformans, the causal agent of peach leaf curl.</title>
        <authorList>
            <person name="Cisse O.H."/>
            <person name="Almeida J.M.G.C.F."/>
            <person name="Fonseca A."/>
            <person name="Kumar A.A."/>
            <person name="Salojaervi J."/>
            <person name="Overmyer K."/>
            <person name="Hauser P.M."/>
            <person name="Pagni M."/>
        </authorList>
    </citation>
    <scope>NUCLEOTIDE SEQUENCE [LARGE SCALE GENOMIC DNA]</scope>
    <source>
        <strain evidence="14">PYCC 5710 / ATCC 11124 / CBS 356.35 / IMI 108563 / JCM 9778 / NBRC 8474</strain>
    </source>
</reference>
<keyword evidence="9" id="KW-0227">DNA damage</keyword>
<evidence type="ECO:0000256" key="5">
    <source>
        <dbReference type="ARBA" id="ARBA00022741"/>
    </source>
</evidence>
<feature type="region of interest" description="Disordered" evidence="11">
    <location>
        <begin position="110"/>
        <end position="147"/>
    </location>
</feature>
<feature type="domain" description="ATP-dependent DNA ligase family profile" evidence="12">
    <location>
        <begin position="550"/>
        <end position="710"/>
    </location>
</feature>
<dbReference type="OrthoDB" id="206088at2759"/>
<dbReference type="GO" id="GO:0005524">
    <property type="term" value="F:ATP binding"/>
    <property type="evidence" value="ECO:0007669"/>
    <property type="project" value="UniProtKB-KW"/>
</dbReference>
<evidence type="ECO:0000256" key="1">
    <source>
        <dbReference type="ARBA" id="ARBA00004123"/>
    </source>
</evidence>
<dbReference type="PANTHER" id="PTHR45674:SF9">
    <property type="entry name" value="DNA LIGASE 3"/>
    <property type="match status" value="1"/>
</dbReference>
<comment type="caution">
    <text evidence="13">The sequence shown here is derived from an EMBL/GenBank/DDBJ whole genome shotgun (WGS) entry which is preliminary data.</text>
</comment>
<dbReference type="Pfam" id="PF01068">
    <property type="entry name" value="DNA_ligase_A_M"/>
    <property type="match status" value="1"/>
</dbReference>
<dbReference type="GO" id="GO:0006310">
    <property type="term" value="P:DNA recombination"/>
    <property type="evidence" value="ECO:0007669"/>
    <property type="project" value="UniProtKB-KW"/>
</dbReference>
<name>R4XDW7_TAPDE</name>
<dbReference type="InterPro" id="IPR036599">
    <property type="entry name" value="DNA_ligase_N_sf"/>
</dbReference>
<keyword evidence="9" id="KW-0233">DNA recombination</keyword>
<evidence type="ECO:0000313" key="14">
    <source>
        <dbReference type="Proteomes" id="UP000013776"/>
    </source>
</evidence>
<dbReference type="NCBIfam" id="TIGR00574">
    <property type="entry name" value="dnl1"/>
    <property type="match status" value="1"/>
</dbReference>
<accession>R4XDW7</accession>
<evidence type="ECO:0000256" key="8">
    <source>
        <dbReference type="ARBA" id="ARBA00034003"/>
    </source>
</evidence>
<dbReference type="PROSITE" id="PS00697">
    <property type="entry name" value="DNA_LIGASE_A1"/>
    <property type="match status" value="1"/>
</dbReference>
<evidence type="ECO:0000313" key="13">
    <source>
        <dbReference type="EMBL" id="CCG82600.1"/>
    </source>
</evidence>
<dbReference type="PROSITE" id="PS50160">
    <property type="entry name" value="DNA_LIGASE_A3"/>
    <property type="match status" value="1"/>
</dbReference>
<dbReference type="InterPro" id="IPR016059">
    <property type="entry name" value="DNA_ligase_ATP-dep_CS"/>
</dbReference>
<keyword evidence="4" id="KW-0235">DNA replication</keyword>
<dbReference type="GO" id="GO:0005634">
    <property type="term" value="C:nucleus"/>
    <property type="evidence" value="ECO:0007669"/>
    <property type="project" value="UniProtKB-SubCell"/>
</dbReference>
<dbReference type="Gene3D" id="3.30.470.30">
    <property type="entry name" value="DNA ligase/mRNA capping enzyme"/>
    <property type="match status" value="1"/>
</dbReference>
<dbReference type="InterPro" id="IPR012308">
    <property type="entry name" value="DNA_ligase_ATP-dep_N"/>
</dbReference>
<dbReference type="InterPro" id="IPR012340">
    <property type="entry name" value="NA-bd_OB-fold"/>
</dbReference>
<keyword evidence="6 9" id="KW-0067">ATP-binding</keyword>
<dbReference type="PANTHER" id="PTHR45674">
    <property type="entry name" value="DNA LIGASE 1/3 FAMILY MEMBER"/>
    <property type="match status" value="1"/>
</dbReference>
<dbReference type="SUPFAM" id="SSF56091">
    <property type="entry name" value="DNA ligase/mRNA capping enzyme, catalytic domain"/>
    <property type="match status" value="1"/>
</dbReference>
<dbReference type="InterPro" id="IPR012310">
    <property type="entry name" value="DNA_ligase_ATP-dep_cent"/>
</dbReference>
<dbReference type="GO" id="GO:0003677">
    <property type="term" value="F:DNA binding"/>
    <property type="evidence" value="ECO:0007669"/>
    <property type="project" value="InterPro"/>
</dbReference>
<dbReference type="CDD" id="cd07969">
    <property type="entry name" value="OBF_DNA_ligase_I"/>
    <property type="match status" value="1"/>
</dbReference>
<evidence type="ECO:0000256" key="4">
    <source>
        <dbReference type="ARBA" id="ARBA00022705"/>
    </source>
</evidence>
<feature type="compositionally biased region" description="Polar residues" evidence="11">
    <location>
        <begin position="22"/>
        <end position="50"/>
    </location>
</feature>
<dbReference type="STRING" id="1097556.R4XDW7"/>
<dbReference type="VEuPathDB" id="FungiDB:TAPDE_002633"/>
<evidence type="ECO:0000256" key="6">
    <source>
        <dbReference type="ARBA" id="ARBA00022840"/>
    </source>
</evidence>
<keyword evidence="9" id="KW-0234">DNA repair</keyword>
<dbReference type="GO" id="GO:0071897">
    <property type="term" value="P:DNA biosynthetic process"/>
    <property type="evidence" value="ECO:0007669"/>
    <property type="project" value="InterPro"/>
</dbReference>
<dbReference type="EMBL" id="CAHR02000093">
    <property type="protein sequence ID" value="CCG82600.1"/>
    <property type="molecule type" value="Genomic_DNA"/>
</dbReference>
<evidence type="ECO:0000256" key="11">
    <source>
        <dbReference type="SAM" id="MobiDB-lite"/>
    </source>
</evidence>
<gene>
    <name evidence="13" type="ORF">TAPDE_002633</name>
</gene>
<dbReference type="SUPFAM" id="SSF117018">
    <property type="entry name" value="ATP-dependent DNA ligase DNA-binding domain"/>
    <property type="match status" value="1"/>
</dbReference>
<evidence type="ECO:0000256" key="3">
    <source>
        <dbReference type="ARBA" id="ARBA00022598"/>
    </source>
</evidence>
<keyword evidence="3 9" id="KW-0436">Ligase</keyword>
<comment type="subcellular location">
    <subcellularLocation>
        <location evidence="1">Nucleus</location>
    </subcellularLocation>
</comment>
<evidence type="ECO:0000256" key="10">
    <source>
        <dbReference type="RuleBase" id="RU004196"/>
    </source>
</evidence>
<evidence type="ECO:0000259" key="12">
    <source>
        <dbReference type="PROSITE" id="PS50160"/>
    </source>
</evidence>
<dbReference type="InterPro" id="IPR050191">
    <property type="entry name" value="ATP-dep_DNA_ligase"/>
</dbReference>
<dbReference type="Gene3D" id="3.30.1490.70">
    <property type="match status" value="1"/>
</dbReference>
<keyword evidence="5 9" id="KW-0547">Nucleotide-binding</keyword>
<dbReference type="Pfam" id="PF04675">
    <property type="entry name" value="DNA_ligase_A_N"/>
    <property type="match status" value="1"/>
</dbReference>
<dbReference type="AlphaFoldDB" id="R4XDW7"/>
<protein>
    <recommendedName>
        <fullName evidence="9">DNA ligase</fullName>
        <ecNumber evidence="9">6.5.1.1</ecNumber>
    </recommendedName>
</protein>
<dbReference type="SUPFAM" id="SSF50249">
    <property type="entry name" value="Nucleic acid-binding proteins"/>
    <property type="match status" value="1"/>
</dbReference>
<dbReference type="FunFam" id="3.30.470.30:FF:000002">
    <property type="entry name" value="DNA ligase"/>
    <property type="match status" value="1"/>
</dbReference>
<dbReference type="EC" id="6.5.1.1" evidence="9"/>
<dbReference type="Gene3D" id="1.10.3260.10">
    <property type="entry name" value="DNA ligase, ATP-dependent, N-terminal domain"/>
    <property type="match status" value="1"/>
</dbReference>
<keyword evidence="14" id="KW-1185">Reference proteome</keyword>